<evidence type="ECO:0000313" key="1">
    <source>
        <dbReference type="EMBL" id="MEX3936334.1"/>
    </source>
</evidence>
<reference evidence="1" key="1">
    <citation type="submission" date="2024-07" db="EMBL/GenBank/DDBJ databases">
        <title>A survey of Mimosa microsymbionts across Brazilian biomes reveals a high diversity of Paraburkholderia nodulating endemic species, but also that Cupriavidus is common as a symbiont of widespread species.</title>
        <authorList>
            <person name="Rouws L."/>
            <person name="Barauna A."/>
            <person name="Beukes C."/>
            <person name="Rouws J.R.C."/>
            <person name="De Faria S.M."/>
            <person name="Gross E."/>
            <person name="Bueno Dos Reis Junior F."/>
            <person name="Simon M.F."/>
            <person name="Maluk M."/>
            <person name="Odee D.W."/>
            <person name="Kenicer G."/>
            <person name="Young J.P.W."/>
            <person name="Reis V.M."/>
            <person name="Zilli J."/>
            <person name="James E.K."/>
        </authorList>
    </citation>
    <scope>NUCLEOTIDE SEQUENCE</scope>
    <source>
        <strain evidence="1">EG181B</strain>
    </source>
</reference>
<evidence type="ECO:0000313" key="2">
    <source>
        <dbReference type="Proteomes" id="UP001558850"/>
    </source>
</evidence>
<dbReference type="EMBL" id="JBFRCH010000030">
    <property type="protein sequence ID" value="MEX3936334.1"/>
    <property type="molecule type" value="Genomic_DNA"/>
</dbReference>
<comment type="caution">
    <text evidence="1">The sequence shown here is derived from an EMBL/GenBank/DDBJ whole genome shotgun (WGS) entry which is preliminary data.</text>
</comment>
<proteinExistence type="predicted"/>
<dbReference type="Proteomes" id="UP001558850">
    <property type="component" value="Unassembled WGS sequence"/>
</dbReference>
<protein>
    <submittedName>
        <fullName evidence="1">Uncharacterized protein</fullName>
    </submittedName>
</protein>
<organism evidence="1 2">
    <name type="scientific">Paraburkholderia phymatum</name>
    <dbReference type="NCBI Taxonomy" id="148447"/>
    <lineage>
        <taxon>Bacteria</taxon>
        <taxon>Pseudomonadati</taxon>
        <taxon>Pseudomonadota</taxon>
        <taxon>Betaproteobacteria</taxon>
        <taxon>Burkholderiales</taxon>
        <taxon>Burkholderiaceae</taxon>
        <taxon>Paraburkholderia</taxon>
    </lineage>
</organism>
<accession>A0ACC6U9V0</accession>
<sequence length="128" mass="14964">MLRKADVVHVAYLLFASLESAQKACIALMEKKDGLKVSAELANRHATDAIPNSLTGLVLYKYLYVRMIEKMKIQLLWFLDKSISIDEREDERRFWIELRLQNEKLREHPAFNDCQEKWGAMYEGSSQL</sequence>
<keyword evidence="2" id="KW-1185">Reference proteome</keyword>
<name>A0ACC6U9V0_9BURK</name>
<gene>
    <name evidence="1" type="ORF">AB4Y32_31890</name>
</gene>